<gene>
    <name evidence="1" type="ORF">EUBDOL_01076</name>
</gene>
<sequence>MKRKEHDENAQRDGWLVKNRRWKSCIHLGAVLCKVRPLLTLRDRVSCQSGKLRWYRVCLTPLERGVFYLEEGLEHEVI</sequence>
<dbReference type="HOGENOM" id="CLU_2616719_0_0_9"/>
<comment type="caution">
    <text evidence="1">The sequence shown here is derived from an EMBL/GenBank/DDBJ whole genome shotgun (WGS) entry which is preliminary data.</text>
</comment>
<dbReference type="Proteomes" id="UP000004090">
    <property type="component" value="Unassembled WGS sequence"/>
</dbReference>
<dbReference type="AlphaFoldDB" id="A8RBF8"/>
<organism evidence="1 2">
    <name type="scientific">Amedibacillus dolichus DSM 3991</name>
    <dbReference type="NCBI Taxonomy" id="428127"/>
    <lineage>
        <taxon>Bacteria</taxon>
        <taxon>Bacillati</taxon>
        <taxon>Bacillota</taxon>
        <taxon>Erysipelotrichia</taxon>
        <taxon>Erysipelotrichales</taxon>
        <taxon>Erysipelotrichaceae</taxon>
        <taxon>Amedibacillus</taxon>
    </lineage>
</organism>
<reference evidence="1 2" key="1">
    <citation type="submission" date="2007-09" db="EMBL/GenBank/DDBJ databases">
        <title>Draft genome sequence of Eubacterium dolichum (DSM 3991).</title>
        <authorList>
            <person name="Sudarsanam P."/>
            <person name="Ley R."/>
            <person name="Guruge J."/>
            <person name="Turnbaugh P.J."/>
            <person name="Mahowald M."/>
            <person name="Liep D."/>
            <person name="Gordon J."/>
        </authorList>
    </citation>
    <scope>NUCLEOTIDE SEQUENCE [LARGE SCALE GENOMIC DNA]</scope>
    <source>
        <strain evidence="1 2">DSM 3991</strain>
    </source>
</reference>
<evidence type="ECO:0000313" key="2">
    <source>
        <dbReference type="Proteomes" id="UP000004090"/>
    </source>
</evidence>
<dbReference type="STRING" id="428127.EUBDOL_01076"/>
<protein>
    <submittedName>
        <fullName evidence="1">Uncharacterized protein</fullName>
    </submittedName>
</protein>
<proteinExistence type="predicted"/>
<dbReference type="EMBL" id="ABAW02000019">
    <property type="protein sequence ID" value="EDP11156.1"/>
    <property type="molecule type" value="Genomic_DNA"/>
</dbReference>
<reference evidence="1 2" key="2">
    <citation type="submission" date="2007-09" db="EMBL/GenBank/DDBJ databases">
        <authorList>
            <person name="Fulton L."/>
            <person name="Clifton S."/>
            <person name="Fulton B."/>
            <person name="Xu J."/>
            <person name="Minx P."/>
            <person name="Pepin K.H."/>
            <person name="Johnson M."/>
            <person name="Thiruvilangam P."/>
            <person name="Bhonagiri V."/>
            <person name="Nash W.E."/>
            <person name="Mardis E.R."/>
            <person name="Wilson R.K."/>
        </authorList>
    </citation>
    <scope>NUCLEOTIDE SEQUENCE [LARGE SCALE GENOMIC DNA]</scope>
    <source>
        <strain evidence="1 2">DSM 3991</strain>
    </source>
</reference>
<evidence type="ECO:0000313" key="1">
    <source>
        <dbReference type="EMBL" id="EDP11156.1"/>
    </source>
</evidence>
<name>A8RBF8_9FIRM</name>
<accession>A8RBF8</accession>